<dbReference type="Pfam" id="PF03762">
    <property type="entry name" value="VOMI"/>
    <property type="match status" value="1"/>
</dbReference>
<dbReference type="PANTHER" id="PTHR18841">
    <property type="entry name" value="VITELLINE MEMBRANE OUTER LAYER PROTEIN I-RELATED"/>
    <property type="match status" value="1"/>
</dbReference>
<dbReference type="Proteomes" id="UP000611227">
    <property type="component" value="Unassembled WGS sequence"/>
</dbReference>
<evidence type="ECO:0000313" key="3">
    <source>
        <dbReference type="Proteomes" id="UP000611227"/>
    </source>
</evidence>
<organism evidence="2 3">
    <name type="scientific">Ramphastos sulfuratus</name>
    <dbReference type="NCBI Taxonomy" id="322582"/>
    <lineage>
        <taxon>Eukaryota</taxon>
        <taxon>Metazoa</taxon>
        <taxon>Chordata</taxon>
        <taxon>Craniata</taxon>
        <taxon>Vertebrata</taxon>
        <taxon>Euteleostomi</taxon>
        <taxon>Archelosauria</taxon>
        <taxon>Archosauria</taxon>
        <taxon>Dinosauria</taxon>
        <taxon>Saurischia</taxon>
        <taxon>Theropoda</taxon>
        <taxon>Coelurosauria</taxon>
        <taxon>Aves</taxon>
        <taxon>Neognathae</taxon>
        <taxon>Neoaves</taxon>
        <taxon>Telluraves</taxon>
        <taxon>Coraciimorphae</taxon>
        <taxon>Piciformes</taxon>
        <taxon>Ramphastidae</taxon>
        <taxon>Ramphastos</taxon>
    </lineage>
</organism>
<accession>A0A852CEY1</accession>
<feature type="non-terminal residue" evidence="2">
    <location>
        <position position="191"/>
    </location>
</feature>
<evidence type="ECO:0000256" key="1">
    <source>
        <dbReference type="SAM" id="SignalP"/>
    </source>
</evidence>
<gene>
    <name evidence="2" type="primary">Vmo1_2</name>
    <name evidence="2" type="ORF">RAMSUL_R13722</name>
</gene>
<dbReference type="InterPro" id="IPR036706">
    <property type="entry name" value="VOMI_sf"/>
</dbReference>
<protein>
    <submittedName>
        <fullName evidence="2">VMO1 protein</fullName>
    </submittedName>
</protein>
<feature type="non-terminal residue" evidence="2">
    <location>
        <position position="1"/>
    </location>
</feature>
<sequence>LPLLALLALLVALGVAPARGWGEDVPVEVLSVANGGPWGEWGDPEFCPRGTYAVGVQLKVEAHRGFFGDDSGLNGVKLFCDSAGTASSSVGPRGSWLPSQTCPQRQPLVAFRLRVEPPQGVWDDVAASNLDAMCGDGTVLLGQGTLAGTWGNWSLSCPTSWRVCGIRTLLEPPQRAGDDTGLNNLQMFCCP</sequence>
<name>A0A852CEY1_9PICI</name>
<keyword evidence="1" id="KW-0732">Signal</keyword>
<dbReference type="AlphaFoldDB" id="A0A852CEY1"/>
<dbReference type="EMBL" id="WBNM01031875">
    <property type="protein sequence ID" value="NXP79134.1"/>
    <property type="molecule type" value="Genomic_DNA"/>
</dbReference>
<comment type="caution">
    <text evidence="2">The sequence shown here is derived from an EMBL/GenBank/DDBJ whole genome shotgun (WGS) entry which is preliminary data.</text>
</comment>
<dbReference type="PANTHER" id="PTHR18841:SF0">
    <property type="entry name" value="VITELLINE MEMBRANE OUTER LAYER 1 HOMOLOG A-RELATED"/>
    <property type="match status" value="1"/>
</dbReference>
<dbReference type="GO" id="GO:0005615">
    <property type="term" value="C:extracellular space"/>
    <property type="evidence" value="ECO:0007669"/>
    <property type="project" value="TreeGrafter"/>
</dbReference>
<keyword evidence="3" id="KW-1185">Reference proteome</keyword>
<feature type="chain" id="PRO_5033017741" evidence="1">
    <location>
        <begin position="21"/>
        <end position="191"/>
    </location>
</feature>
<dbReference type="SUPFAM" id="SSF51092">
    <property type="entry name" value="Vitelline membrane outer protein-I (VMO-I)"/>
    <property type="match status" value="1"/>
</dbReference>
<dbReference type="Gene3D" id="2.100.10.20">
    <property type="entry name" value="Vitelline membrane outer layer protein I (VOMI)"/>
    <property type="match status" value="1"/>
</dbReference>
<feature type="signal peptide" evidence="1">
    <location>
        <begin position="1"/>
        <end position="20"/>
    </location>
</feature>
<evidence type="ECO:0000313" key="2">
    <source>
        <dbReference type="EMBL" id="NXP79134.1"/>
    </source>
</evidence>
<dbReference type="InterPro" id="IPR005515">
    <property type="entry name" value="VOMI"/>
</dbReference>
<reference evidence="2" key="1">
    <citation type="submission" date="2019-09" db="EMBL/GenBank/DDBJ databases">
        <title>Bird 10,000 Genomes (B10K) Project - Family phase.</title>
        <authorList>
            <person name="Zhang G."/>
        </authorList>
    </citation>
    <scope>NUCLEOTIDE SEQUENCE</scope>
    <source>
        <strain evidence="2">B10K-DU-001-30</strain>
        <tissue evidence="2">Muscle</tissue>
    </source>
</reference>
<proteinExistence type="predicted"/>